<keyword evidence="3" id="KW-0472">Membrane</keyword>
<feature type="coiled-coil region" evidence="1">
    <location>
        <begin position="878"/>
        <end position="979"/>
    </location>
</feature>
<reference evidence="4 5" key="1">
    <citation type="journal article" date="2018" name="PLoS Genet.">
        <title>Population sequencing reveals clonal diversity and ancestral inbreeding in the grapevine cultivar Chardonnay.</title>
        <authorList>
            <person name="Roach M.J."/>
            <person name="Johnson D.L."/>
            <person name="Bohlmann J."/>
            <person name="van Vuuren H.J."/>
            <person name="Jones S.J."/>
            <person name="Pretorius I.S."/>
            <person name="Schmidt S.A."/>
            <person name="Borneman A.R."/>
        </authorList>
    </citation>
    <scope>NUCLEOTIDE SEQUENCE [LARGE SCALE GENOMIC DNA]</scope>
    <source>
        <strain evidence="5">cv. Chardonnay</strain>
        <tissue evidence="4">Leaf</tissue>
    </source>
</reference>
<accession>A0A438FEY7</accession>
<feature type="region of interest" description="Disordered" evidence="2">
    <location>
        <begin position="559"/>
        <end position="598"/>
    </location>
</feature>
<feature type="transmembrane region" description="Helical" evidence="3">
    <location>
        <begin position="70"/>
        <end position="91"/>
    </location>
</feature>
<keyword evidence="3" id="KW-1133">Transmembrane helix</keyword>
<feature type="compositionally biased region" description="Basic residues" evidence="2">
    <location>
        <begin position="575"/>
        <end position="589"/>
    </location>
</feature>
<feature type="compositionally biased region" description="Basic and acidic residues" evidence="2">
    <location>
        <begin position="150"/>
        <end position="168"/>
    </location>
</feature>
<feature type="region of interest" description="Disordered" evidence="2">
    <location>
        <begin position="150"/>
        <end position="170"/>
    </location>
</feature>
<dbReference type="EMBL" id="QGNW01000943">
    <property type="protein sequence ID" value="RVW58547.1"/>
    <property type="molecule type" value="Genomic_DNA"/>
</dbReference>
<evidence type="ECO:0000313" key="5">
    <source>
        <dbReference type="Proteomes" id="UP000288805"/>
    </source>
</evidence>
<evidence type="ECO:0000313" key="4">
    <source>
        <dbReference type="EMBL" id="RVW58547.1"/>
    </source>
</evidence>
<keyword evidence="1" id="KW-0175">Coiled coil</keyword>
<protein>
    <submittedName>
        <fullName evidence="4">Uncharacterized protein</fullName>
    </submittedName>
</protein>
<evidence type="ECO:0000256" key="1">
    <source>
        <dbReference type="SAM" id="Coils"/>
    </source>
</evidence>
<organism evidence="4 5">
    <name type="scientific">Vitis vinifera</name>
    <name type="common">Grape</name>
    <dbReference type="NCBI Taxonomy" id="29760"/>
    <lineage>
        <taxon>Eukaryota</taxon>
        <taxon>Viridiplantae</taxon>
        <taxon>Streptophyta</taxon>
        <taxon>Embryophyta</taxon>
        <taxon>Tracheophyta</taxon>
        <taxon>Spermatophyta</taxon>
        <taxon>Magnoliopsida</taxon>
        <taxon>eudicotyledons</taxon>
        <taxon>Gunneridae</taxon>
        <taxon>Pentapetalae</taxon>
        <taxon>rosids</taxon>
        <taxon>Vitales</taxon>
        <taxon>Vitaceae</taxon>
        <taxon>Viteae</taxon>
        <taxon>Vitis</taxon>
    </lineage>
</organism>
<evidence type="ECO:0000256" key="3">
    <source>
        <dbReference type="SAM" id="Phobius"/>
    </source>
</evidence>
<dbReference type="AlphaFoldDB" id="A0A438FEY7"/>
<proteinExistence type="predicted"/>
<evidence type="ECO:0000256" key="2">
    <source>
        <dbReference type="SAM" id="MobiDB-lite"/>
    </source>
</evidence>
<comment type="caution">
    <text evidence="4">The sequence shown here is derived from an EMBL/GenBank/DDBJ whole genome shotgun (WGS) entry which is preliminary data.</text>
</comment>
<gene>
    <name evidence="4" type="ORF">CK203_111392</name>
</gene>
<name>A0A438FEY7_VITVI</name>
<keyword evidence="3" id="KW-0812">Transmembrane</keyword>
<sequence length="1018" mass="113077">MSGWVVRTHPPMIKLVFWKLLENRVFLWECCSVIFVKDIYPLSGCLSLVAYLFPYLPESLLRVYIRVRKYGLVVLAGPIVMITAHKCFFIVGGNGSDESRAFDKPSCPGKRHQSIRTCLSEEVESSSSPIRRQTPDVKYLEKVERRPDPDVRYPDEMARRPDPDEVGCRADPNVRYPDEVGCRSDIITAVRHPGGMSNVAHHKGAICVCKGKRATWHFLGRIPQHPPMVLSVMVREIEINQLAFYQGIITLRAADRDRGSCCNCQKSWEVIVGSDLLSLHSCPFTLQFLFRREAKKCLQIRKRPLSGPCGDAHAEKSVEKLNVKEFRERFCIPNGVFVKLTDGEAVSTEMGEDHAICFSKEQFNVGLRFPLPSLFKEFLHFTQISPAYIHPNIVRVLMGCSILSLLFNLDLTLLEVLFIYSIKKVKSDIFSFVACLPSLQLVTSLPDSTKGAAKGHVLVKGLWAGLGTHPDKPFTPNRSLKVPDMIRLSFVFPCFVSLGSTRLRRPERSCDMLLSSQNLRLVTREPQPYVLNILPRRLPKEVVSGEHFVLPDLPFYASAPGGKRPASSPPVGAPTKKKKKVSNKGKKVKLPTPPKEFVRPPITYEKEVTIKEPENPVPPSISSGPEHLAGLNHSGPSMSAAGRLSLLAEEATSINQPGSPHPDAGVAEASCTAVLPPMATLMEEMGAENQSLPSCGPSPLALVPVKGPARRRSRPAQDLKSGLLGRVQDRFLETIEVSCSSVQDDHPGESEAEMVAENPPAPMVVPDGVLPRATQLAETAGALDPEEESLSNASSGGNPVDDAACISASAFSYAELEEKLKRIPPGSDAAMPSAKMFEVVEMLVSGLRGMAQQHDLFIDLLWTADYMKVFASQHRNSENTLRLRLEKAEASLSTAREDNEALRAELVEAKSREETLDARLLEAEDEKALLRGEVRQLRMEVSIEKKQREDLQLRLTSQKEELESEFAAEREELEADYQKQVDDMFFFGYRCCMKKHGIKRDVPSIPPGEEEKLRGKPA</sequence>
<dbReference type="Proteomes" id="UP000288805">
    <property type="component" value="Unassembled WGS sequence"/>
</dbReference>